<proteinExistence type="inferred from homology"/>
<keyword evidence="4" id="KW-0547">Nucleotide-binding</keyword>
<dbReference type="Pfam" id="PF03133">
    <property type="entry name" value="TTL"/>
    <property type="match status" value="1"/>
</dbReference>
<evidence type="ECO:0000256" key="6">
    <source>
        <dbReference type="ARBA" id="ARBA00041448"/>
    </source>
</evidence>
<comment type="similarity">
    <text evidence="1">Belongs to the tubulin--tyrosine ligase family.</text>
</comment>
<evidence type="ECO:0000256" key="2">
    <source>
        <dbReference type="ARBA" id="ARBA00022598"/>
    </source>
</evidence>
<dbReference type="GO" id="GO:0036064">
    <property type="term" value="C:ciliary basal body"/>
    <property type="evidence" value="ECO:0007669"/>
    <property type="project" value="TreeGrafter"/>
</dbReference>
<feature type="compositionally biased region" description="Basic and acidic residues" evidence="8">
    <location>
        <begin position="1"/>
        <end position="11"/>
    </location>
</feature>
<accession>A0A8S3YHH5</accession>
<comment type="caution">
    <text evidence="9">The sequence shown here is derived from an EMBL/GenBank/DDBJ whole genome shotgun (WGS) entry which is preliminary data.</text>
</comment>
<dbReference type="SUPFAM" id="SSF56059">
    <property type="entry name" value="Glutathione synthetase ATP-binding domain-like"/>
    <property type="match status" value="1"/>
</dbReference>
<evidence type="ECO:0000256" key="4">
    <source>
        <dbReference type="ARBA" id="ARBA00022741"/>
    </source>
</evidence>
<dbReference type="AlphaFoldDB" id="A0A8S3YHH5"/>
<evidence type="ECO:0000313" key="10">
    <source>
        <dbReference type="Proteomes" id="UP000678393"/>
    </source>
</evidence>
<dbReference type="FunFam" id="3.30.470.20:FF:000009">
    <property type="entry name" value="tubulin polyglutamylase TTLL5 isoform X1"/>
    <property type="match status" value="1"/>
</dbReference>
<protein>
    <recommendedName>
        <fullName evidence="6">Tubulin--tyrosine ligase-like protein 5</fullName>
    </recommendedName>
</protein>
<dbReference type="GO" id="GO:0005874">
    <property type="term" value="C:microtubule"/>
    <property type="evidence" value="ECO:0007669"/>
    <property type="project" value="UniProtKB-KW"/>
</dbReference>
<dbReference type="PANTHER" id="PTHR12241">
    <property type="entry name" value="TUBULIN POLYGLUTAMYLASE"/>
    <property type="match status" value="1"/>
</dbReference>
<dbReference type="OrthoDB" id="2016263at2759"/>
<dbReference type="GO" id="GO:0005524">
    <property type="term" value="F:ATP binding"/>
    <property type="evidence" value="ECO:0007669"/>
    <property type="project" value="UniProtKB-KW"/>
</dbReference>
<dbReference type="GO" id="GO:0015631">
    <property type="term" value="F:tubulin binding"/>
    <property type="evidence" value="ECO:0007669"/>
    <property type="project" value="TreeGrafter"/>
</dbReference>
<evidence type="ECO:0000256" key="1">
    <source>
        <dbReference type="ARBA" id="ARBA00006820"/>
    </source>
</evidence>
<feature type="region of interest" description="Disordered" evidence="8">
    <location>
        <begin position="1"/>
        <end position="49"/>
    </location>
</feature>
<reference evidence="9" key="1">
    <citation type="submission" date="2021-04" db="EMBL/GenBank/DDBJ databases">
        <authorList>
            <consortium name="Molecular Ecology Group"/>
        </authorList>
    </citation>
    <scope>NUCLEOTIDE SEQUENCE</scope>
</reference>
<keyword evidence="3" id="KW-0493">Microtubule</keyword>
<dbReference type="GO" id="GO:0070740">
    <property type="term" value="F:tubulin-glutamic acid ligase activity"/>
    <property type="evidence" value="ECO:0007669"/>
    <property type="project" value="TreeGrafter"/>
</dbReference>
<dbReference type="Proteomes" id="UP000678393">
    <property type="component" value="Unassembled WGS sequence"/>
</dbReference>
<gene>
    <name evidence="9" type="ORF">CUNI_LOCUS310</name>
</gene>
<dbReference type="EMBL" id="CAJHNH020000034">
    <property type="protein sequence ID" value="CAG5114752.1"/>
    <property type="molecule type" value="Genomic_DNA"/>
</dbReference>
<keyword evidence="10" id="KW-1185">Reference proteome</keyword>
<evidence type="ECO:0000256" key="5">
    <source>
        <dbReference type="ARBA" id="ARBA00022840"/>
    </source>
</evidence>
<evidence type="ECO:0000256" key="7">
    <source>
        <dbReference type="ARBA" id="ARBA00049274"/>
    </source>
</evidence>
<comment type="catalytic activity">
    <reaction evidence="7">
        <text>L-glutamyl-[protein] + L-glutamate + ATP = gamma-L-glutamyl-L-glutamyl-[protein] + ADP + phosphate + H(+)</text>
        <dbReference type="Rhea" id="RHEA:60144"/>
        <dbReference type="Rhea" id="RHEA-COMP:10208"/>
        <dbReference type="Rhea" id="RHEA-COMP:15517"/>
        <dbReference type="ChEBI" id="CHEBI:15378"/>
        <dbReference type="ChEBI" id="CHEBI:29973"/>
        <dbReference type="ChEBI" id="CHEBI:29985"/>
        <dbReference type="ChEBI" id="CHEBI:30616"/>
        <dbReference type="ChEBI" id="CHEBI:43474"/>
        <dbReference type="ChEBI" id="CHEBI:143622"/>
        <dbReference type="ChEBI" id="CHEBI:456216"/>
    </reaction>
    <physiologicalReaction direction="left-to-right" evidence="7">
        <dbReference type="Rhea" id="RHEA:60145"/>
    </physiologicalReaction>
</comment>
<name>A0A8S3YHH5_9EUPU</name>
<evidence type="ECO:0000313" key="9">
    <source>
        <dbReference type="EMBL" id="CAG5114752.1"/>
    </source>
</evidence>
<feature type="non-terminal residue" evidence="9">
    <location>
        <position position="1"/>
    </location>
</feature>
<dbReference type="PANTHER" id="PTHR12241:SF145">
    <property type="entry name" value="TUBULIN POLYGLUTAMYLASE TTLL5"/>
    <property type="match status" value="1"/>
</dbReference>
<evidence type="ECO:0000256" key="8">
    <source>
        <dbReference type="SAM" id="MobiDB-lite"/>
    </source>
</evidence>
<feature type="compositionally biased region" description="Basic and acidic residues" evidence="8">
    <location>
        <begin position="26"/>
        <end position="35"/>
    </location>
</feature>
<dbReference type="PROSITE" id="PS51221">
    <property type="entry name" value="TTL"/>
    <property type="match status" value="1"/>
</dbReference>
<feature type="compositionally biased region" description="Polar residues" evidence="8">
    <location>
        <begin position="14"/>
        <end position="23"/>
    </location>
</feature>
<dbReference type="InterPro" id="IPR004344">
    <property type="entry name" value="TTL/TTLL_fam"/>
</dbReference>
<dbReference type="GO" id="GO:0000226">
    <property type="term" value="P:microtubule cytoskeleton organization"/>
    <property type="evidence" value="ECO:0007669"/>
    <property type="project" value="TreeGrafter"/>
</dbReference>
<dbReference type="Gene3D" id="3.30.470.20">
    <property type="entry name" value="ATP-grasp fold, B domain"/>
    <property type="match status" value="1"/>
</dbReference>
<evidence type="ECO:0000256" key="3">
    <source>
        <dbReference type="ARBA" id="ARBA00022701"/>
    </source>
</evidence>
<sequence>MAAVRESRGPDSDGNGSLTPSEQSDNDDRSEHDSDYETEDEDERLEPRGKALNIQWTGYGKRVPVILFNAETILNRRTDFKTVGERYHLAFKFASTDCKIVRNILLSHGFHEVHPNSTEYNLIWSNSHLKPFTLRTMSEFQKINHFPRSYELTRKDRLFKNIQRMQQTKGYKHFDFIPQSFVLPGDYQDFCSTYIKDKGPYIVKPVASSRGRGVFLINHPDQVPLDENVIVSKYISSPLVIDGFKFDMRIYVAVTSYDPLVIYLYEEGLTRFATVKYEKNMKHMRNQCMHLTNYSVNKRSQDYVKNDDPDVEDYGNKWSMGAMLRYLRSEGKDTAALMMRIEDVVIKTILSVESSVATACKMFQPFRGNCFELYGFDILLDETLKPWVLEVNLSPSLACDSPLDLKIKSNMLCDLLSLAGVICHDPLMRSRQQVSKQAAEITVKLKSKLK</sequence>
<keyword evidence="2" id="KW-0436">Ligase</keyword>
<keyword evidence="5" id="KW-0067">ATP-binding</keyword>
<organism evidence="9 10">
    <name type="scientific">Candidula unifasciata</name>
    <dbReference type="NCBI Taxonomy" id="100452"/>
    <lineage>
        <taxon>Eukaryota</taxon>
        <taxon>Metazoa</taxon>
        <taxon>Spiralia</taxon>
        <taxon>Lophotrochozoa</taxon>
        <taxon>Mollusca</taxon>
        <taxon>Gastropoda</taxon>
        <taxon>Heterobranchia</taxon>
        <taxon>Euthyneura</taxon>
        <taxon>Panpulmonata</taxon>
        <taxon>Eupulmonata</taxon>
        <taxon>Stylommatophora</taxon>
        <taxon>Helicina</taxon>
        <taxon>Helicoidea</taxon>
        <taxon>Geomitridae</taxon>
        <taxon>Candidula</taxon>
    </lineage>
</organism>